<sequence length="109" mass="12411">MKAQTGLDSEDLLAENVKRLVRAVAENRLAPEPDEFTPYAFTVIRMPQAQQLLKPTEPRCKRSVNEDTALKNTICRGNTEQVNFIWNREPTSMPYIGDDFHAGPRQEPP</sequence>
<evidence type="ECO:0000313" key="2">
    <source>
        <dbReference type="Proteomes" id="UP001202031"/>
    </source>
</evidence>
<evidence type="ECO:0000313" key="1">
    <source>
        <dbReference type="EMBL" id="MCL6656994.1"/>
    </source>
</evidence>
<name>A0ABT0R7T3_9BACT</name>
<protein>
    <recommendedName>
        <fullName evidence="3">RNA polymerase sigma-70 region 2 domain-containing protein</fullName>
    </recommendedName>
</protein>
<reference evidence="1 2" key="1">
    <citation type="submission" date="2022-03" db="EMBL/GenBank/DDBJ databases">
        <title>Taxonomic description of new species and reclassification of some bacterial strains.</title>
        <authorList>
            <person name="Ndongo S."/>
        </authorList>
    </citation>
    <scope>NUCLEOTIDE SEQUENCE [LARGE SCALE GENOMIC DNA]</scope>
    <source>
        <strain evidence="1 2">Marseille-P6666</strain>
    </source>
</reference>
<evidence type="ECO:0008006" key="3">
    <source>
        <dbReference type="Google" id="ProtNLM"/>
    </source>
</evidence>
<dbReference type="EMBL" id="JAMGSI010000001">
    <property type="protein sequence ID" value="MCL6656994.1"/>
    <property type="molecule type" value="Genomic_DNA"/>
</dbReference>
<organism evidence="1 2">
    <name type="scientific">Akkermansia massiliensis</name>
    <dbReference type="NCBI Taxonomy" id="2927224"/>
    <lineage>
        <taxon>Bacteria</taxon>
        <taxon>Pseudomonadati</taxon>
        <taxon>Verrucomicrobiota</taxon>
        <taxon>Verrucomicrobiia</taxon>
        <taxon>Verrucomicrobiales</taxon>
        <taxon>Akkermansiaceae</taxon>
        <taxon>Akkermansia</taxon>
    </lineage>
</organism>
<dbReference type="GeneID" id="84023528"/>
<dbReference type="Proteomes" id="UP001202031">
    <property type="component" value="Unassembled WGS sequence"/>
</dbReference>
<proteinExistence type="predicted"/>
<gene>
    <name evidence="1" type="ORF">M8N44_06625</name>
</gene>
<keyword evidence="2" id="KW-1185">Reference proteome</keyword>
<comment type="caution">
    <text evidence="1">The sequence shown here is derived from an EMBL/GenBank/DDBJ whole genome shotgun (WGS) entry which is preliminary data.</text>
</comment>
<dbReference type="RefSeq" id="WP_102728024.1">
    <property type="nucleotide sequence ID" value="NZ_CP072027.1"/>
</dbReference>
<accession>A0ABT0R7T3</accession>